<organism evidence="1 2">
    <name type="scientific">Aureobasidium subglaciale (strain EXF-2481)</name>
    <name type="common">Aureobasidium pullulans var. subglaciale</name>
    <dbReference type="NCBI Taxonomy" id="1043005"/>
    <lineage>
        <taxon>Eukaryota</taxon>
        <taxon>Fungi</taxon>
        <taxon>Dikarya</taxon>
        <taxon>Ascomycota</taxon>
        <taxon>Pezizomycotina</taxon>
        <taxon>Dothideomycetes</taxon>
        <taxon>Dothideomycetidae</taxon>
        <taxon>Dothideales</taxon>
        <taxon>Saccotheciaceae</taxon>
        <taxon>Aureobasidium</taxon>
    </lineage>
</organism>
<dbReference type="AlphaFoldDB" id="A0A074YWC5"/>
<dbReference type="InParanoid" id="A0A074YWC5"/>
<keyword evidence="2" id="KW-1185">Reference proteome</keyword>
<name>A0A074YWC5_AURSE</name>
<dbReference type="EMBL" id="KL584749">
    <property type="protein sequence ID" value="KER00450.1"/>
    <property type="molecule type" value="Genomic_DNA"/>
</dbReference>
<dbReference type="OrthoDB" id="3882346at2759"/>
<reference evidence="1 2" key="1">
    <citation type="journal article" date="2014" name="BMC Genomics">
        <title>Genome sequencing of four Aureobasidium pullulans varieties: biotechnological potential, stress tolerance, and description of new species.</title>
        <authorList>
            <person name="Gostin Ar C."/>
            <person name="Ohm R.A."/>
            <person name="Kogej T."/>
            <person name="Sonjak S."/>
            <person name="Turk M."/>
            <person name="Zajc J."/>
            <person name="Zalar P."/>
            <person name="Grube M."/>
            <person name="Sun H."/>
            <person name="Han J."/>
            <person name="Sharma A."/>
            <person name="Chiniquy J."/>
            <person name="Ngan C.Y."/>
            <person name="Lipzen A."/>
            <person name="Barry K."/>
            <person name="Grigoriev I.V."/>
            <person name="Gunde-Cimerman N."/>
        </authorList>
    </citation>
    <scope>NUCLEOTIDE SEQUENCE [LARGE SCALE GENOMIC DNA]</scope>
    <source>
        <strain evidence="1 2">EXF-2481</strain>
    </source>
</reference>
<dbReference type="HOGENOM" id="CLU_1481701_0_0_1"/>
<dbReference type="Proteomes" id="UP000030641">
    <property type="component" value="Unassembled WGS sequence"/>
</dbReference>
<protein>
    <submittedName>
        <fullName evidence="1">Uncharacterized protein</fullName>
    </submittedName>
</protein>
<evidence type="ECO:0000313" key="2">
    <source>
        <dbReference type="Proteomes" id="UP000030641"/>
    </source>
</evidence>
<evidence type="ECO:0000313" key="1">
    <source>
        <dbReference type="EMBL" id="KER00450.1"/>
    </source>
</evidence>
<sequence>MSDSGVSVSQKVFGLTTQQDKLLATTALISTIALASLDFKTGGQMLGGKQTALKQPSPQRVSTTLPKSPYLVEAASRSSIRSVTSTAFFYLAYKDYQAAELRAGNLEGVKSSSWRWKAWVFCGAVGVVVQSLGPFPSVIWDRVYSPDIGIKGQVARLGKLTMTKGGILMATVPFCMSAWNSM</sequence>
<proteinExistence type="predicted"/>
<dbReference type="GeneID" id="25362841"/>
<dbReference type="RefSeq" id="XP_013348955.1">
    <property type="nucleotide sequence ID" value="XM_013493501.1"/>
</dbReference>
<accession>A0A074YWC5</accession>
<gene>
    <name evidence="1" type="ORF">AUEXF2481DRAFT_24775</name>
</gene>